<dbReference type="EMBL" id="JBHTCO010000004">
    <property type="protein sequence ID" value="MFC7392188.1"/>
    <property type="molecule type" value="Genomic_DNA"/>
</dbReference>
<keyword evidence="4" id="KW-0946">Virion</keyword>
<dbReference type="PANTHER" id="PTHR39183">
    <property type="entry name" value="SPORE COAT PROTEIN F-LIKE PROTEIN YHCQ"/>
    <property type="match status" value="1"/>
</dbReference>
<organism evidence="4 5">
    <name type="scientific">Scopulibacillus cellulosilyticus</name>
    <dbReference type="NCBI Taxonomy" id="2665665"/>
    <lineage>
        <taxon>Bacteria</taxon>
        <taxon>Bacillati</taxon>
        <taxon>Bacillota</taxon>
        <taxon>Bacilli</taxon>
        <taxon>Bacillales</taxon>
        <taxon>Sporolactobacillaceae</taxon>
        <taxon>Scopulibacillus</taxon>
    </lineage>
</organism>
<dbReference type="Pfam" id="PF07875">
    <property type="entry name" value="Coat_F"/>
    <property type="match status" value="1"/>
</dbReference>
<dbReference type="Gene3D" id="1.20.1260.10">
    <property type="match status" value="1"/>
</dbReference>
<accession>A0ABW2PS02</accession>
<gene>
    <name evidence="4" type="ORF">ACFQRG_04260</name>
</gene>
<protein>
    <submittedName>
        <fullName evidence="4">Spore coat protein</fullName>
    </submittedName>
</protein>
<dbReference type="Proteomes" id="UP001596505">
    <property type="component" value="Unassembled WGS sequence"/>
</dbReference>
<keyword evidence="1" id="KW-0749">Sporulation</keyword>
<dbReference type="InterPro" id="IPR012347">
    <property type="entry name" value="Ferritin-like"/>
</dbReference>
<evidence type="ECO:0000313" key="5">
    <source>
        <dbReference type="Proteomes" id="UP001596505"/>
    </source>
</evidence>
<comment type="similarity">
    <text evidence="3">Belongs to the CotF family.</text>
</comment>
<name>A0ABW2PS02_9BACL</name>
<evidence type="ECO:0000313" key="4">
    <source>
        <dbReference type="EMBL" id="MFC7392188.1"/>
    </source>
</evidence>
<keyword evidence="4" id="KW-0167">Capsid protein</keyword>
<reference evidence="5" key="1">
    <citation type="journal article" date="2019" name="Int. J. Syst. Evol. Microbiol.">
        <title>The Global Catalogue of Microorganisms (GCM) 10K type strain sequencing project: providing services to taxonomists for standard genome sequencing and annotation.</title>
        <authorList>
            <consortium name="The Broad Institute Genomics Platform"/>
            <consortium name="The Broad Institute Genome Sequencing Center for Infectious Disease"/>
            <person name="Wu L."/>
            <person name="Ma J."/>
        </authorList>
    </citation>
    <scope>NUCLEOTIDE SEQUENCE [LARGE SCALE GENOMIC DNA]</scope>
    <source>
        <strain evidence="5">CGMCC 1.16305</strain>
    </source>
</reference>
<comment type="subcellular location">
    <subcellularLocation>
        <location evidence="2">Spore coat</location>
    </subcellularLocation>
</comment>
<evidence type="ECO:0000256" key="3">
    <source>
        <dbReference type="ARBA" id="ARBA00024344"/>
    </source>
</evidence>
<proteinExistence type="inferred from homology"/>
<dbReference type="RefSeq" id="WP_380964011.1">
    <property type="nucleotide sequence ID" value="NZ_JBHTCO010000004.1"/>
</dbReference>
<evidence type="ECO:0000256" key="1">
    <source>
        <dbReference type="ARBA" id="ARBA00022969"/>
    </source>
</evidence>
<evidence type="ECO:0000256" key="2">
    <source>
        <dbReference type="ARBA" id="ARBA00024325"/>
    </source>
</evidence>
<dbReference type="InterPro" id="IPR012851">
    <property type="entry name" value="Spore_coat_CotF-like"/>
</dbReference>
<sequence length="160" mass="18522">MREARLAFHETLEIHELVAFQSVSLMRFKHAAPEVKDRMLQALYFQTIKDLEQNIVDLLQYYPKGQEEGTRSSDNRELDEGYYAGSLLGFAKSSVKNYAGAITETATPQLKNVLINHLNKAIECHTKVFNYMYERGMYPAYNLNKLLRHDQEMAEKALRS</sequence>
<comment type="caution">
    <text evidence="4">The sequence shown here is derived from an EMBL/GenBank/DDBJ whole genome shotgun (WGS) entry which is preliminary data.</text>
</comment>
<dbReference type="PANTHER" id="PTHR39183:SF1">
    <property type="entry name" value="SPORE COAT PROTEIN F-LIKE PROTEIN YHCQ"/>
    <property type="match status" value="1"/>
</dbReference>
<keyword evidence="5" id="KW-1185">Reference proteome</keyword>